<accession>A0AAE1PB11</accession>
<dbReference type="Proteomes" id="UP001292094">
    <property type="component" value="Unassembled WGS sequence"/>
</dbReference>
<protein>
    <submittedName>
        <fullName evidence="1">Uncharacterized protein</fullName>
    </submittedName>
</protein>
<reference evidence="1" key="1">
    <citation type="submission" date="2023-11" db="EMBL/GenBank/DDBJ databases">
        <title>Genome assemblies of two species of porcelain crab, Petrolisthes cinctipes and Petrolisthes manimaculis (Anomura: Porcellanidae).</title>
        <authorList>
            <person name="Angst P."/>
        </authorList>
    </citation>
    <scope>NUCLEOTIDE SEQUENCE</scope>
    <source>
        <strain evidence="1">PB745_02</strain>
        <tissue evidence="1">Gill</tissue>
    </source>
</reference>
<gene>
    <name evidence="1" type="ORF">Pmani_022839</name>
</gene>
<dbReference type="EMBL" id="JAWZYT010002303">
    <property type="protein sequence ID" value="KAK4305280.1"/>
    <property type="molecule type" value="Genomic_DNA"/>
</dbReference>
<comment type="caution">
    <text evidence="1">The sequence shown here is derived from an EMBL/GenBank/DDBJ whole genome shotgun (WGS) entry which is preliminary data.</text>
</comment>
<dbReference type="AlphaFoldDB" id="A0AAE1PB11"/>
<evidence type="ECO:0000313" key="2">
    <source>
        <dbReference type="Proteomes" id="UP001292094"/>
    </source>
</evidence>
<sequence>MPEYLLTAGRFVRRPKLAAVAYSNPSRLQFPGSLGYFIDVMGEGQVSAHVNFQIFHMGCSVNVEGAAAVVAFIIWSVHRWQYYLCCCNMKK</sequence>
<keyword evidence="2" id="KW-1185">Reference proteome</keyword>
<proteinExistence type="predicted"/>
<organism evidence="1 2">
    <name type="scientific">Petrolisthes manimaculis</name>
    <dbReference type="NCBI Taxonomy" id="1843537"/>
    <lineage>
        <taxon>Eukaryota</taxon>
        <taxon>Metazoa</taxon>
        <taxon>Ecdysozoa</taxon>
        <taxon>Arthropoda</taxon>
        <taxon>Crustacea</taxon>
        <taxon>Multicrustacea</taxon>
        <taxon>Malacostraca</taxon>
        <taxon>Eumalacostraca</taxon>
        <taxon>Eucarida</taxon>
        <taxon>Decapoda</taxon>
        <taxon>Pleocyemata</taxon>
        <taxon>Anomura</taxon>
        <taxon>Galatheoidea</taxon>
        <taxon>Porcellanidae</taxon>
        <taxon>Petrolisthes</taxon>
    </lineage>
</organism>
<name>A0AAE1PB11_9EUCA</name>
<evidence type="ECO:0000313" key="1">
    <source>
        <dbReference type="EMBL" id="KAK4305280.1"/>
    </source>
</evidence>